<accession>A0A2H9T4S9</accession>
<dbReference type="AlphaFoldDB" id="A0A2H9T4S9"/>
<protein>
    <submittedName>
        <fullName evidence="1">Uncharacterized protein</fullName>
    </submittedName>
</protein>
<evidence type="ECO:0000313" key="1">
    <source>
        <dbReference type="EMBL" id="PJE78216.1"/>
    </source>
</evidence>
<sequence length="70" mass="7819">MKLSSVEELESVKVKVTCLTEVISDIKQSLQTQTSDKGAGKDITRILTSNSFIFHVNPGTRKSKYGYLRL</sequence>
<gene>
    <name evidence="1" type="ORF">CI610_02850</name>
</gene>
<reference evidence="1" key="1">
    <citation type="journal article" date="2017" name="Appl. Environ. Microbiol.">
        <title>Molecular characterization of an Endozoicomonas-like organism causing infection in king scallop Pecten maximus L.</title>
        <authorList>
            <person name="Cano I."/>
            <person name="van Aerle R."/>
            <person name="Ross S."/>
            <person name="Verner-Jeffreys D.W."/>
            <person name="Paley R.K."/>
            <person name="Rimmer G."/>
            <person name="Ryder D."/>
            <person name="Hooper P."/>
            <person name="Stone D."/>
            <person name="Feist S.W."/>
        </authorList>
    </citation>
    <scope>NUCLEOTIDE SEQUENCE</scope>
</reference>
<proteinExistence type="predicted"/>
<organism evidence="1">
    <name type="scientific">invertebrate metagenome</name>
    <dbReference type="NCBI Taxonomy" id="1711999"/>
    <lineage>
        <taxon>unclassified sequences</taxon>
        <taxon>metagenomes</taxon>
        <taxon>organismal metagenomes</taxon>
    </lineage>
</organism>
<dbReference type="EMBL" id="NSIT01000228">
    <property type="protein sequence ID" value="PJE78216.1"/>
    <property type="molecule type" value="Genomic_DNA"/>
</dbReference>
<name>A0A2H9T4S9_9ZZZZ</name>
<comment type="caution">
    <text evidence="1">The sequence shown here is derived from an EMBL/GenBank/DDBJ whole genome shotgun (WGS) entry which is preliminary data.</text>
</comment>